<evidence type="ECO:0000256" key="1">
    <source>
        <dbReference type="SAM" id="Phobius"/>
    </source>
</evidence>
<keyword evidence="4" id="KW-1185">Reference proteome</keyword>
<dbReference type="Pfam" id="PF04892">
    <property type="entry name" value="VanZ"/>
    <property type="match status" value="1"/>
</dbReference>
<dbReference type="EMBL" id="PXNS01000003">
    <property type="protein sequence ID" value="PTL95669.1"/>
    <property type="molecule type" value="Genomic_DNA"/>
</dbReference>
<dbReference type="PANTHER" id="PTHR28008">
    <property type="entry name" value="DOMAIN PROTEIN, PUTATIVE (AFU_ORTHOLOGUE AFUA_3G10980)-RELATED"/>
    <property type="match status" value="1"/>
</dbReference>
<feature type="transmembrane region" description="Helical" evidence="1">
    <location>
        <begin position="51"/>
        <end position="68"/>
    </location>
</feature>
<organism evidence="3 4">
    <name type="scientific">Halomonas litopenaei</name>
    <dbReference type="NCBI Taxonomy" id="2109328"/>
    <lineage>
        <taxon>Bacteria</taxon>
        <taxon>Pseudomonadati</taxon>
        <taxon>Pseudomonadota</taxon>
        <taxon>Gammaproteobacteria</taxon>
        <taxon>Oceanospirillales</taxon>
        <taxon>Halomonadaceae</taxon>
        <taxon>Halomonas</taxon>
    </lineage>
</organism>
<dbReference type="RefSeq" id="WP_108131881.1">
    <property type="nucleotide sequence ID" value="NZ_PXNS01000003.1"/>
</dbReference>
<evidence type="ECO:0000313" key="4">
    <source>
        <dbReference type="Proteomes" id="UP000241895"/>
    </source>
</evidence>
<comment type="caution">
    <text evidence="3">The sequence shown here is derived from an EMBL/GenBank/DDBJ whole genome shotgun (WGS) entry which is preliminary data.</text>
</comment>
<accession>A0ABX5J208</accession>
<sequence>MPRSPQAEVSGRRSVFGRWWWGLAAAAALVIAWGSLMPASELPEDLPWDKANHLIAYAGLATLLALASGRSGLSMALAVAYGVAIEFAQIPVPGRLGGDVWDIVANTLGAGLGVGAVWLWHRGRQRARR</sequence>
<evidence type="ECO:0000313" key="3">
    <source>
        <dbReference type="EMBL" id="PTL95669.1"/>
    </source>
</evidence>
<keyword evidence="1" id="KW-1133">Transmembrane helix</keyword>
<dbReference type="NCBIfam" id="NF037970">
    <property type="entry name" value="vanZ_1"/>
    <property type="match status" value="1"/>
</dbReference>
<name>A0ABX5J208_9GAMM</name>
<feature type="domain" description="VanZ-like" evidence="2">
    <location>
        <begin position="50"/>
        <end position="120"/>
    </location>
</feature>
<protein>
    <recommendedName>
        <fullName evidence="2">VanZ-like domain-containing protein</fullName>
    </recommendedName>
</protein>
<dbReference type="Proteomes" id="UP000241895">
    <property type="component" value="Unassembled WGS sequence"/>
</dbReference>
<evidence type="ECO:0000259" key="2">
    <source>
        <dbReference type="Pfam" id="PF04892"/>
    </source>
</evidence>
<feature type="transmembrane region" description="Helical" evidence="1">
    <location>
        <begin position="20"/>
        <end position="39"/>
    </location>
</feature>
<dbReference type="PANTHER" id="PTHR28008:SF1">
    <property type="entry name" value="DOMAIN PROTEIN, PUTATIVE (AFU_ORTHOLOGUE AFUA_3G10980)-RELATED"/>
    <property type="match status" value="1"/>
</dbReference>
<feature type="transmembrane region" description="Helical" evidence="1">
    <location>
        <begin position="75"/>
        <end position="94"/>
    </location>
</feature>
<reference evidence="3 4" key="1">
    <citation type="submission" date="2018-03" db="EMBL/GenBank/DDBJ databases">
        <authorList>
            <person name="Zhou J."/>
            <person name="Li X."/>
            <person name="Xue M."/>
            <person name="Yin J."/>
        </authorList>
    </citation>
    <scope>NUCLEOTIDE SEQUENCE [LARGE SCALE GENOMIC DNA]</scope>
    <source>
        <strain evidence="3 4">SYSU ZJ2214</strain>
    </source>
</reference>
<gene>
    <name evidence="3" type="ORF">C6W88_06290</name>
</gene>
<dbReference type="InterPro" id="IPR006976">
    <property type="entry name" value="VanZ-like"/>
</dbReference>
<keyword evidence="1" id="KW-0472">Membrane</keyword>
<feature type="transmembrane region" description="Helical" evidence="1">
    <location>
        <begin position="100"/>
        <end position="120"/>
    </location>
</feature>
<keyword evidence="1" id="KW-0812">Transmembrane</keyword>
<proteinExistence type="predicted"/>